<keyword evidence="2" id="KW-0597">Phosphoprotein</keyword>
<dbReference type="AlphaFoldDB" id="A0AAE1D2W7"/>
<evidence type="ECO:0000256" key="2">
    <source>
        <dbReference type="ARBA" id="ARBA00022553"/>
    </source>
</evidence>
<comment type="caution">
    <text evidence="7">The sequence shown here is derived from an EMBL/GenBank/DDBJ whole genome shotgun (WGS) entry which is preliminary data.</text>
</comment>
<gene>
    <name evidence="7" type="ORF">RRG08_021206</name>
</gene>
<dbReference type="PANTHER" id="PTHR10426:SF88">
    <property type="entry name" value="ADIPOCYTE PLASMA MEMBRANE-ASSOCIATED PROTEIN HEMOMUCIN-RELATED"/>
    <property type="match status" value="1"/>
</dbReference>
<feature type="transmembrane region" description="Helical" evidence="5">
    <location>
        <begin position="95"/>
        <end position="112"/>
    </location>
</feature>
<dbReference type="Pfam" id="PF03088">
    <property type="entry name" value="Str_synth"/>
    <property type="match status" value="1"/>
</dbReference>
<feature type="region of interest" description="Disordered" evidence="4">
    <location>
        <begin position="510"/>
        <end position="708"/>
    </location>
</feature>
<dbReference type="GO" id="GO:0012505">
    <property type="term" value="C:endomembrane system"/>
    <property type="evidence" value="ECO:0007669"/>
    <property type="project" value="TreeGrafter"/>
</dbReference>
<keyword evidence="5" id="KW-0472">Membrane</keyword>
<dbReference type="Proteomes" id="UP001283361">
    <property type="component" value="Unassembled WGS sequence"/>
</dbReference>
<dbReference type="Pfam" id="PF20067">
    <property type="entry name" value="SSL_N"/>
    <property type="match status" value="1"/>
</dbReference>
<evidence type="ECO:0000256" key="3">
    <source>
        <dbReference type="ARBA" id="ARBA00023180"/>
    </source>
</evidence>
<name>A0AAE1D2W7_9GAST</name>
<evidence type="ECO:0000313" key="7">
    <source>
        <dbReference type="EMBL" id="KAK3752962.1"/>
    </source>
</evidence>
<evidence type="ECO:0000256" key="4">
    <source>
        <dbReference type="SAM" id="MobiDB-lite"/>
    </source>
</evidence>
<organism evidence="7 8">
    <name type="scientific">Elysia crispata</name>
    <name type="common">lettuce slug</name>
    <dbReference type="NCBI Taxonomy" id="231223"/>
    <lineage>
        <taxon>Eukaryota</taxon>
        <taxon>Metazoa</taxon>
        <taxon>Spiralia</taxon>
        <taxon>Lophotrochozoa</taxon>
        <taxon>Mollusca</taxon>
        <taxon>Gastropoda</taxon>
        <taxon>Heterobranchia</taxon>
        <taxon>Euthyneura</taxon>
        <taxon>Panpulmonata</taxon>
        <taxon>Sacoglossa</taxon>
        <taxon>Placobranchoidea</taxon>
        <taxon>Plakobranchidae</taxon>
        <taxon>Elysia</taxon>
    </lineage>
</organism>
<dbReference type="EMBL" id="JAWDGP010005730">
    <property type="protein sequence ID" value="KAK3752962.1"/>
    <property type="molecule type" value="Genomic_DNA"/>
</dbReference>
<dbReference type="Gene3D" id="2.120.10.30">
    <property type="entry name" value="TolB, C-terminal domain"/>
    <property type="match status" value="1"/>
</dbReference>
<keyword evidence="8" id="KW-1185">Reference proteome</keyword>
<feature type="compositionally biased region" description="Low complexity" evidence="4">
    <location>
        <begin position="609"/>
        <end position="708"/>
    </location>
</feature>
<accession>A0AAE1D2W7</accession>
<evidence type="ECO:0000259" key="6">
    <source>
        <dbReference type="Pfam" id="PF03088"/>
    </source>
</evidence>
<reference evidence="7" key="1">
    <citation type="journal article" date="2023" name="G3 (Bethesda)">
        <title>A reference genome for the long-term kleptoplast-retaining sea slug Elysia crispata morphotype clarki.</title>
        <authorList>
            <person name="Eastman K.E."/>
            <person name="Pendleton A.L."/>
            <person name="Shaikh M.A."/>
            <person name="Suttiyut T."/>
            <person name="Ogas R."/>
            <person name="Tomko P."/>
            <person name="Gavelis G."/>
            <person name="Widhalm J.R."/>
            <person name="Wisecaver J.H."/>
        </authorList>
    </citation>
    <scope>NUCLEOTIDE SEQUENCE</scope>
    <source>
        <strain evidence="7">ECLA1</strain>
    </source>
</reference>
<comment type="similarity">
    <text evidence="1">Belongs to the strictosidine synthase family.</text>
</comment>
<dbReference type="SUPFAM" id="SSF63829">
    <property type="entry name" value="Calcium-dependent phosphotriesterase"/>
    <property type="match status" value="1"/>
</dbReference>
<proteinExistence type="inferred from homology"/>
<feature type="domain" description="Strictosidine synthase conserved region" evidence="6">
    <location>
        <begin position="251"/>
        <end position="330"/>
    </location>
</feature>
<protein>
    <recommendedName>
        <fullName evidence="6">Strictosidine synthase conserved region domain-containing protein</fullName>
    </recommendedName>
</protein>
<evidence type="ECO:0000256" key="5">
    <source>
        <dbReference type="SAM" id="Phobius"/>
    </source>
</evidence>
<keyword evidence="5" id="KW-1133">Transmembrane helix</keyword>
<evidence type="ECO:0000256" key="1">
    <source>
        <dbReference type="ARBA" id="ARBA00009191"/>
    </source>
</evidence>
<evidence type="ECO:0000313" key="8">
    <source>
        <dbReference type="Proteomes" id="UP001283361"/>
    </source>
</evidence>
<dbReference type="GO" id="GO:0016787">
    <property type="term" value="F:hydrolase activity"/>
    <property type="evidence" value="ECO:0007669"/>
    <property type="project" value="TreeGrafter"/>
</dbReference>
<dbReference type="InterPro" id="IPR018119">
    <property type="entry name" value="Strictosidine_synth_cons-reg"/>
</dbReference>
<feature type="compositionally biased region" description="Low complexity" evidence="4">
    <location>
        <begin position="517"/>
        <end position="595"/>
    </location>
</feature>
<dbReference type="PANTHER" id="PTHR10426">
    <property type="entry name" value="STRICTOSIDINE SYNTHASE-RELATED"/>
    <property type="match status" value="1"/>
</dbReference>
<keyword evidence="5" id="KW-0812">Transmembrane</keyword>
<keyword evidence="3" id="KW-0325">Glycoprotein</keyword>
<dbReference type="InterPro" id="IPR011042">
    <property type="entry name" value="6-blade_b-propeller_TolB-like"/>
</dbReference>
<sequence>MHGYSMNRLTSGQKPGSTQQLFPASGDLHYTVFSQGSGDVLSRRYHIHHGILGAGAARSGTGACGSVWICVPLGGPVIIDIFYFDFIFEVSSSHFVMLFTCIALITLTPVLATDIQPLLYKLGPLPELEGPLEQNDELEKAERFKLNELVGPVSFAFHRDHIFTGLANGQIVDVSDCGIKLVASLGPPRCNGELQCGRPTGLRMDRQGRLIVADAHRGIFRINVETGDVETLYSSSTPVGGRRSKFISDVVVAEDGTILFTDSSARWPRQEMFSILLEGESTGRLLAYSDTSNKAIVVLDNLSFPNGLQLGPNDEYLLIAETGRAKILKLSLNRNDGTWRLLTDFATNLPGLPDNIRASGKGTYWVAFSQARHANMTSMVDEYAEQLQMRKIIAKVYSKAQIKSMTTKYGIVVELDDKGNILRSFQDPTGLKIDSVSEAHEHEGYLHLGSSDKPFISRVVTTKQFNVDRFLGKLKSTCRATQINLDRLRIVLRRLIAIAELRRTLLAAQRRREENARQSSTTAAPSSDSTASSLSTTTANVPGVSESSTTSLPLSTQAATATSAESSDGTTSNSEATSAETTSTASVTTAAQETTTVDEETGGGLVDPTTEAPTTATQTSASTGSATDEAISSATDSTTQAAMDTSTATATAATTGGATTASGAEESTAGDTTAATTASQSTDGVTTASATDASTDSSATTMSTAATT</sequence>